<dbReference type="GO" id="GO:0005737">
    <property type="term" value="C:cytoplasm"/>
    <property type="evidence" value="ECO:0007669"/>
    <property type="project" value="TreeGrafter"/>
</dbReference>
<dbReference type="InterPro" id="IPR029066">
    <property type="entry name" value="PLP-binding_barrel"/>
</dbReference>
<dbReference type="EMBL" id="WHWC01000008">
    <property type="protein sequence ID" value="KAG8377999.1"/>
    <property type="molecule type" value="Genomic_DNA"/>
</dbReference>
<evidence type="ECO:0000313" key="4">
    <source>
        <dbReference type="Proteomes" id="UP000826271"/>
    </source>
</evidence>
<dbReference type="PANTHER" id="PTHR11482">
    <property type="entry name" value="ARGININE/DIAMINOPIMELATE/ORNITHINE DECARBOXYLASE"/>
    <property type="match status" value="1"/>
</dbReference>
<dbReference type="GO" id="GO:0033387">
    <property type="term" value="P:putrescine biosynthetic process from arginine, via ornithine"/>
    <property type="evidence" value="ECO:0007669"/>
    <property type="project" value="TreeGrafter"/>
</dbReference>
<dbReference type="Gene3D" id="3.20.20.10">
    <property type="entry name" value="Alanine racemase"/>
    <property type="match status" value="1"/>
</dbReference>
<accession>A0AAV6X4Z2</accession>
<dbReference type="AlphaFoldDB" id="A0AAV6X4Z2"/>
<dbReference type="Proteomes" id="UP000826271">
    <property type="component" value="Unassembled WGS sequence"/>
</dbReference>
<proteinExistence type="predicted"/>
<dbReference type="PANTHER" id="PTHR11482:SF6">
    <property type="entry name" value="ORNITHINE DECARBOXYLASE 1-RELATED"/>
    <property type="match status" value="1"/>
</dbReference>
<dbReference type="Gene3D" id="2.40.37.10">
    <property type="entry name" value="Lyase, Ornithine Decarboxylase, Chain A, domain 1"/>
    <property type="match status" value="1"/>
</dbReference>
<keyword evidence="2" id="KW-0456">Lyase</keyword>
<keyword evidence="4" id="KW-1185">Reference proteome</keyword>
<protein>
    <recommendedName>
        <fullName evidence="5">Ornithine decarboxylase</fullName>
    </recommendedName>
</protein>
<name>A0AAV6X4Z2_9LAMI</name>
<dbReference type="SUPFAM" id="SSF50621">
    <property type="entry name" value="Alanine racemase C-terminal domain-like"/>
    <property type="match status" value="1"/>
</dbReference>
<dbReference type="InterPro" id="IPR009006">
    <property type="entry name" value="Ala_racemase/Decarboxylase_C"/>
</dbReference>
<dbReference type="GO" id="GO:0004586">
    <property type="term" value="F:ornithine decarboxylase activity"/>
    <property type="evidence" value="ECO:0007669"/>
    <property type="project" value="TreeGrafter"/>
</dbReference>
<evidence type="ECO:0000256" key="2">
    <source>
        <dbReference type="ARBA" id="ARBA00023239"/>
    </source>
</evidence>
<evidence type="ECO:0000313" key="3">
    <source>
        <dbReference type="EMBL" id="KAG8377999.1"/>
    </source>
</evidence>
<sequence>MLTKVPLKRLEKCSMRCLILPYLKCVCLTLGGFTDVEQFKAATDTIKSSLVEYFDDEPGLIVIAEPGRFFGESVFALVTHIFSKRTRGEVQEHWINDGVFGSVWVVYYGMIRIR</sequence>
<evidence type="ECO:0000256" key="1">
    <source>
        <dbReference type="ARBA" id="ARBA00022898"/>
    </source>
</evidence>
<dbReference type="InterPro" id="IPR002433">
    <property type="entry name" value="Orn_de-COase"/>
</dbReference>
<keyword evidence="1" id="KW-0663">Pyridoxal phosphate</keyword>
<gene>
    <name evidence="3" type="ORF">BUALT_Bualt08G0092300</name>
</gene>
<organism evidence="3 4">
    <name type="scientific">Buddleja alternifolia</name>
    <dbReference type="NCBI Taxonomy" id="168488"/>
    <lineage>
        <taxon>Eukaryota</taxon>
        <taxon>Viridiplantae</taxon>
        <taxon>Streptophyta</taxon>
        <taxon>Embryophyta</taxon>
        <taxon>Tracheophyta</taxon>
        <taxon>Spermatophyta</taxon>
        <taxon>Magnoliopsida</taxon>
        <taxon>eudicotyledons</taxon>
        <taxon>Gunneridae</taxon>
        <taxon>Pentapetalae</taxon>
        <taxon>asterids</taxon>
        <taxon>lamiids</taxon>
        <taxon>Lamiales</taxon>
        <taxon>Scrophulariaceae</taxon>
        <taxon>Buddlejeae</taxon>
        <taxon>Buddleja</taxon>
    </lineage>
</organism>
<comment type="caution">
    <text evidence="3">The sequence shown here is derived from an EMBL/GenBank/DDBJ whole genome shotgun (WGS) entry which is preliminary data.</text>
</comment>
<reference evidence="3" key="1">
    <citation type="submission" date="2019-10" db="EMBL/GenBank/DDBJ databases">
        <authorList>
            <person name="Zhang R."/>
            <person name="Pan Y."/>
            <person name="Wang J."/>
            <person name="Ma R."/>
            <person name="Yu S."/>
        </authorList>
    </citation>
    <scope>NUCLEOTIDE SEQUENCE</scope>
    <source>
        <strain evidence="3">LA-IB0</strain>
        <tissue evidence="3">Leaf</tissue>
    </source>
</reference>
<evidence type="ECO:0008006" key="5">
    <source>
        <dbReference type="Google" id="ProtNLM"/>
    </source>
</evidence>